<dbReference type="AlphaFoldDB" id="A0A372M411"/>
<keyword evidence="1" id="KW-1133">Transmembrane helix</keyword>
<keyword evidence="3" id="KW-1185">Reference proteome</keyword>
<feature type="transmembrane region" description="Helical" evidence="1">
    <location>
        <begin position="30"/>
        <end position="52"/>
    </location>
</feature>
<sequence>MFKAGVGFFALFGLAWWAAALSAFDSTAVVAVAAVAGVVLSALLMVAAKRLLPESAGGRLPKEQGRAFGRINLVQWVVIAVIVVVCGRAGVPEFIPALVAIVVGVHFLPLAAVFGQPHMRVPGVLLIVAGAAGCGIGLADGSPETMRLAVGSLAALTLWGTAAWTVIGAARSPEEA</sequence>
<feature type="transmembrane region" description="Helical" evidence="1">
    <location>
        <begin position="73"/>
        <end position="91"/>
    </location>
</feature>
<keyword evidence="1" id="KW-0812">Transmembrane</keyword>
<feature type="transmembrane region" description="Helical" evidence="1">
    <location>
        <begin position="97"/>
        <end position="114"/>
    </location>
</feature>
<proteinExistence type="predicted"/>
<feature type="transmembrane region" description="Helical" evidence="1">
    <location>
        <begin position="121"/>
        <end position="139"/>
    </location>
</feature>
<keyword evidence="1" id="KW-0472">Membrane</keyword>
<reference evidence="2 3" key="1">
    <citation type="submission" date="2018-08" db="EMBL/GenBank/DDBJ databases">
        <title>Isolation, diversity and antifungal activity of Actinobacteria from wheat.</title>
        <authorList>
            <person name="Han C."/>
        </authorList>
    </citation>
    <scope>NUCLEOTIDE SEQUENCE [LARGE SCALE GENOMIC DNA]</scope>
    <source>
        <strain evidence="2 3">NEAU-YY421</strain>
    </source>
</reference>
<dbReference type="OrthoDB" id="4331436at2"/>
<protein>
    <submittedName>
        <fullName evidence="2">Uncharacterized protein</fullName>
    </submittedName>
</protein>
<accession>A0A372M411</accession>
<feature type="transmembrane region" description="Helical" evidence="1">
    <location>
        <begin position="145"/>
        <end position="167"/>
    </location>
</feature>
<organism evidence="2 3">
    <name type="scientific">Streptomyces triticagri</name>
    <dbReference type="NCBI Taxonomy" id="2293568"/>
    <lineage>
        <taxon>Bacteria</taxon>
        <taxon>Bacillati</taxon>
        <taxon>Actinomycetota</taxon>
        <taxon>Actinomycetes</taxon>
        <taxon>Kitasatosporales</taxon>
        <taxon>Streptomycetaceae</taxon>
        <taxon>Streptomyces</taxon>
    </lineage>
</organism>
<evidence type="ECO:0000256" key="1">
    <source>
        <dbReference type="SAM" id="Phobius"/>
    </source>
</evidence>
<dbReference type="Proteomes" id="UP000263094">
    <property type="component" value="Unassembled WGS sequence"/>
</dbReference>
<comment type="caution">
    <text evidence="2">The sequence shown here is derived from an EMBL/GenBank/DDBJ whole genome shotgun (WGS) entry which is preliminary data.</text>
</comment>
<dbReference type="RefSeq" id="WP_128556723.1">
    <property type="nucleotide sequence ID" value="NZ_QUAK01000087.1"/>
</dbReference>
<dbReference type="EMBL" id="QUAK01000087">
    <property type="protein sequence ID" value="RFU85621.1"/>
    <property type="molecule type" value="Genomic_DNA"/>
</dbReference>
<name>A0A372M411_9ACTN</name>
<gene>
    <name evidence="2" type="ORF">DY218_16125</name>
</gene>
<evidence type="ECO:0000313" key="2">
    <source>
        <dbReference type="EMBL" id="RFU85621.1"/>
    </source>
</evidence>
<evidence type="ECO:0000313" key="3">
    <source>
        <dbReference type="Proteomes" id="UP000263094"/>
    </source>
</evidence>